<dbReference type="CDD" id="cd09272">
    <property type="entry name" value="RNase_HI_RT_Ty1"/>
    <property type="match status" value="1"/>
</dbReference>
<evidence type="ECO:0000313" key="5">
    <source>
        <dbReference type="EMBL" id="WKA09039.1"/>
    </source>
</evidence>
<dbReference type="Pfam" id="PF22936">
    <property type="entry name" value="Pol_BBD"/>
    <property type="match status" value="1"/>
</dbReference>
<dbReference type="SUPFAM" id="SSF57756">
    <property type="entry name" value="Retrovirus zinc finger-like domains"/>
    <property type="match status" value="1"/>
</dbReference>
<dbReference type="PANTHER" id="PTHR47592:SF27">
    <property type="entry name" value="OS08G0421700 PROTEIN"/>
    <property type="match status" value="1"/>
</dbReference>
<feature type="compositionally biased region" description="Low complexity" evidence="3">
    <location>
        <begin position="249"/>
        <end position="269"/>
    </location>
</feature>
<keyword evidence="1" id="KW-0645">Protease</keyword>
<dbReference type="InterPro" id="IPR036875">
    <property type="entry name" value="Znf_CCHC_sf"/>
</dbReference>
<protein>
    <recommendedName>
        <fullName evidence="4">CCHC-type domain-containing protein</fullName>
    </recommendedName>
</protein>
<accession>A0ABY9DPQ0</accession>
<dbReference type="SUPFAM" id="SSF56672">
    <property type="entry name" value="DNA/RNA polymerases"/>
    <property type="match status" value="1"/>
</dbReference>
<dbReference type="PANTHER" id="PTHR47592">
    <property type="entry name" value="PBF68 PROTEIN"/>
    <property type="match status" value="1"/>
</dbReference>
<organism evidence="5 6">
    <name type="scientific">Vitis vinifera</name>
    <name type="common">Grape</name>
    <dbReference type="NCBI Taxonomy" id="29760"/>
    <lineage>
        <taxon>Eukaryota</taxon>
        <taxon>Viridiplantae</taxon>
        <taxon>Streptophyta</taxon>
        <taxon>Embryophyta</taxon>
        <taxon>Tracheophyta</taxon>
        <taxon>Spermatophyta</taxon>
        <taxon>Magnoliopsida</taxon>
        <taxon>eudicotyledons</taxon>
        <taxon>Gunneridae</taxon>
        <taxon>Pentapetalae</taxon>
        <taxon>rosids</taxon>
        <taxon>Vitales</taxon>
        <taxon>Vitaceae</taxon>
        <taxon>Viteae</taxon>
        <taxon>Vitis</taxon>
    </lineage>
</organism>
<evidence type="ECO:0000256" key="3">
    <source>
        <dbReference type="SAM" id="MobiDB-lite"/>
    </source>
</evidence>
<reference evidence="5 6" key="1">
    <citation type="journal article" date="2023" name="Hortic Res">
        <title>The complete reference genome for grapevine (Vitis vinifera L.) genetics and breeding.</title>
        <authorList>
            <person name="Shi X."/>
            <person name="Cao S."/>
            <person name="Wang X."/>
            <person name="Huang S."/>
            <person name="Wang Y."/>
            <person name="Liu Z."/>
            <person name="Liu W."/>
            <person name="Leng X."/>
            <person name="Peng Y."/>
            <person name="Wang N."/>
            <person name="Wang Y."/>
            <person name="Ma Z."/>
            <person name="Xu X."/>
            <person name="Zhang F."/>
            <person name="Xue H."/>
            <person name="Zhong H."/>
            <person name="Wang Y."/>
            <person name="Zhang K."/>
            <person name="Velt A."/>
            <person name="Avia K."/>
            <person name="Holtgrawe D."/>
            <person name="Grimplet J."/>
            <person name="Matus J.T."/>
            <person name="Ware D."/>
            <person name="Wu X."/>
            <person name="Wang H."/>
            <person name="Liu C."/>
            <person name="Fang Y."/>
            <person name="Rustenholz C."/>
            <person name="Cheng Z."/>
            <person name="Xiao H."/>
            <person name="Zhou Y."/>
        </authorList>
    </citation>
    <scope>NUCLEOTIDE SEQUENCE [LARGE SCALE GENOMIC DNA]</scope>
    <source>
        <strain evidence="6">cv. Pinot noir / PN40024</strain>
        <tissue evidence="5">Leaf</tissue>
    </source>
</reference>
<dbReference type="Pfam" id="PF00098">
    <property type="entry name" value="zf-CCHC"/>
    <property type="match status" value="1"/>
</dbReference>
<keyword evidence="1" id="KW-0064">Aspartyl protease</keyword>
<dbReference type="Pfam" id="PF25597">
    <property type="entry name" value="SH3_retrovirus"/>
    <property type="match status" value="1"/>
</dbReference>
<dbReference type="SMART" id="SM00343">
    <property type="entry name" value="ZnF_C2HC"/>
    <property type="match status" value="1"/>
</dbReference>
<keyword evidence="6" id="KW-1185">Reference proteome</keyword>
<name>A0ABY9DPQ0_VITVI</name>
<dbReference type="InterPro" id="IPR043502">
    <property type="entry name" value="DNA/RNA_pol_sf"/>
</dbReference>
<dbReference type="Pfam" id="PF07727">
    <property type="entry name" value="RVT_2"/>
    <property type="match status" value="1"/>
</dbReference>
<keyword evidence="2" id="KW-0863">Zinc-finger</keyword>
<dbReference type="InterPro" id="IPR013103">
    <property type="entry name" value="RVT_2"/>
</dbReference>
<sequence>MTTESDNVVITELALVATPTVAQVPAMPTAVPISVSPGEKPEKFSGLNFKRWQQKMLFYLTTLNLARFLTEDAPKLKEDEHNIQVISAIDAWKHSDFLCRNYVMNGLADSLYNVYSDKKTAKELWESLDRKYKTEDAGAKKFVVGRFLDYKMVDSKTVVSQVQELQVILHEIHAEGMMLSETFQVAAIIEKLPPAWKDFKNYLKHKRKEMSIEDLIIRLRIEEDNRRSEKKGAHTLNEAKVNFVEHGQSSKAKTNNNKGKGSKLGPKGGISKKPKFQGKCFNCGKQGHKSVDCRLPKKNKPKEANVIDDITKNVFDIDLTAVVSEVNLVGSNPKEWWIDTGATRHVCSDKKMFSTFEPIENGEKVFMGNSATFEIKGQGKVILKMTSRKELTLTNVLYVPEIRKNLVSGSLLNNHGFRLVFESNKFVLSKSGMYVGKGYMSDGMWKLNVPKKKAEKTSYELWKGRKPSYTYLRMWGCLAKVAVPPPKKVKIGPKTIDCIFIGYAHNSNAYRFLVYESNIPDIHKNTIMESRNASFFEDVFPCKSKEEPSSSKRMLESQDQNEEVEVEPRRSKRVRTEKSFGLDFLTFMLEGEPQTFKEAVNSTEGLMWKEAIKSEIDSILQNHTWELVDLPPGCKPLSSKWIFKRKMKVDGSIDKYKARLVIKGYRQTEGLDYFDTYSPVTRINSIRMVLAIAALRNLEIHQMDVKTAFLNGDLDEEIYMEQLEGFSAPGQEKKVCKLVKSLYGLKQAPKQWHEKFDNVMLSHGFKINECDKCVYVKDTEHGYVIVCLYVDDMLIVGSDDKMITSTKNMLNSRFDMKDMGLADVILGIKIKRTSDELILSQSHYVDKILGKFDKDNSGVARTPVDVTLHLSKNKGESVSQVEYSRVIGSLMYLMSCTRPDIAYAVSKLSRYTSNPGAKHWQGIIRVLKYLRFTRDYGLHYTRYPAVLEGYSDANWISNVKDSKSHSGYVFTLGGAAVSWKSSKQTVIARSTMESEFIALDKYGEEAEWLRHFLEDIPRWSKPVPPICIHCDSQSAIGRAQSNMYNGKSRHIRRRHNTIRQLLSTGVISVDYVKSKDNIADPLTKGLNRELVEKSSRGMGLKPIKE</sequence>
<feature type="compositionally biased region" description="Basic and acidic residues" evidence="3">
    <location>
        <begin position="546"/>
        <end position="556"/>
    </location>
</feature>
<dbReference type="InterPro" id="IPR054722">
    <property type="entry name" value="PolX-like_BBD"/>
</dbReference>
<feature type="region of interest" description="Disordered" evidence="3">
    <location>
        <begin position="247"/>
        <end position="270"/>
    </location>
</feature>
<keyword evidence="1" id="KW-0378">Hydrolase</keyword>
<dbReference type="EMBL" id="CP126664">
    <property type="protein sequence ID" value="WKA09039.1"/>
    <property type="molecule type" value="Genomic_DNA"/>
</dbReference>
<dbReference type="InterPro" id="IPR057670">
    <property type="entry name" value="SH3_retrovirus"/>
</dbReference>
<evidence type="ECO:0000256" key="1">
    <source>
        <dbReference type="ARBA" id="ARBA00022750"/>
    </source>
</evidence>
<keyword evidence="2" id="KW-0479">Metal-binding</keyword>
<evidence type="ECO:0000256" key="2">
    <source>
        <dbReference type="PROSITE-ProRule" id="PRU00047"/>
    </source>
</evidence>
<evidence type="ECO:0000313" key="6">
    <source>
        <dbReference type="Proteomes" id="UP001227230"/>
    </source>
</evidence>
<dbReference type="PROSITE" id="PS50158">
    <property type="entry name" value="ZF_CCHC"/>
    <property type="match status" value="1"/>
</dbReference>
<feature type="domain" description="CCHC-type" evidence="4">
    <location>
        <begin position="279"/>
        <end position="294"/>
    </location>
</feature>
<gene>
    <name evidence="5" type="ORF">VitviT2T_026717</name>
</gene>
<evidence type="ECO:0000259" key="4">
    <source>
        <dbReference type="PROSITE" id="PS50158"/>
    </source>
</evidence>
<feature type="region of interest" description="Disordered" evidence="3">
    <location>
        <begin position="546"/>
        <end position="570"/>
    </location>
</feature>
<dbReference type="Proteomes" id="UP001227230">
    <property type="component" value="Chromosome 17"/>
</dbReference>
<proteinExistence type="predicted"/>
<keyword evidence="2" id="KW-0862">Zinc</keyword>
<dbReference type="Pfam" id="PF14223">
    <property type="entry name" value="Retrotran_gag_2"/>
    <property type="match status" value="1"/>
</dbReference>
<dbReference type="InterPro" id="IPR001878">
    <property type="entry name" value="Znf_CCHC"/>
</dbReference>